<dbReference type="HAMAP" id="MF_01208">
    <property type="entry name" value="PyrE"/>
    <property type="match status" value="1"/>
</dbReference>
<dbReference type="Proteomes" id="UP001596189">
    <property type="component" value="Unassembled WGS sequence"/>
</dbReference>
<keyword evidence="3 6" id="KW-0328">Glycosyltransferase</keyword>
<accession>A0ABW1JD01</accession>
<sequence length="315" mass="33607">MTTGSRHLSVHIDRSVSAVYGFACDPTNLPQWAQGLGGSVEQVDGVWLVATEQGQASVAFAPRNEFGVLDHEVLTPTGETVYVPMRAIADGDGCEVVFTLRRAPGMTDEEFERDGALVSADLDRLRALLERTEAVRTDRLHLARRIDAACRLQGSFTLRSGQIASEYFDKYLFESQPDLLRAVAEGMVPLLPANTDLLGGLELGGVPIATMVSSLTGLPALFVRKQAKEYGTRRLAEGAEVQGRRVTLIEDVLTTGGAVRDAACALRGLGATVEVVVCAIDRSGQEGGPVVDVDLATRAVLTKADLARSRDGGLS</sequence>
<dbReference type="Gene3D" id="3.40.50.2020">
    <property type="match status" value="1"/>
</dbReference>
<dbReference type="RefSeq" id="WP_345716027.1">
    <property type="nucleotide sequence ID" value="NZ_BAABFP010000004.1"/>
</dbReference>
<dbReference type="SUPFAM" id="SSF53271">
    <property type="entry name" value="PRTase-like"/>
    <property type="match status" value="1"/>
</dbReference>
<feature type="binding site" evidence="6">
    <location>
        <position position="282"/>
    </location>
    <ligand>
        <name>orotate</name>
        <dbReference type="ChEBI" id="CHEBI:30839"/>
    </ligand>
</feature>
<comment type="subunit">
    <text evidence="6">Homodimer.</text>
</comment>
<dbReference type="EC" id="2.4.2.10" evidence="2 6"/>
<dbReference type="InterPro" id="IPR029057">
    <property type="entry name" value="PRTase-like"/>
</dbReference>
<feature type="binding site" evidence="6">
    <location>
        <position position="224"/>
    </location>
    <ligand>
        <name>5-phospho-alpha-D-ribose 1-diphosphate</name>
        <dbReference type="ChEBI" id="CHEBI:58017"/>
        <note>ligand shared between dimeric partners</note>
    </ligand>
</feature>
<feature type="binding site" evidence="6">
    <location>
        <position position="228"/>
    </location>
    <ligand>
        <name>5-phospho-alpha-D-ribose 1-diphosphate</name>
        <dbReference type="ChEBI" id="CHEBI:58017"/>
        <note>ligand shared between dimeric partners</note>
    </ligand>
</feature>
<dbReference type="InterPro" id="IPR023393">
    <property type="entry name" value="START-like_dom_sf"/>
</dbReference>
<keyword evidence="6" id="KW-0460">Magnesium</keyword>
<keyword evidence="8" id="KW-1185">Reference proteome</keyword>
<comment type="function">
    <text evidence="6">Catalyzes the transfer of a ribosyl phosphate group from 5-phosphoribose 1-diphosphate to orotate, leading to the formation of orotidine monophosphate (OMP).</text>
</comment>
<dbReference type="PANTHER" id="PTHR19278:SF9">
    <property type="entry name" value="URIDINE 5'-MONOPHOSPHATE SYNTHASE"/>
    <property type="match status" value="1"/>
</dbReference>
<feature type="binding site" description="in other chain" evidence="6">
    <location>
        <position position="225"/>
    </location>
    <ligand>
        <name>5-phospho-alpha-D-ribose 1-diphosphate</name>
        <dbReference type="ChEBI" id="CHEBI:58017"/>
        <note>ligand shared between dimeric partners</note>
    </ligand>
</feature>
<reference evidence="8" key="1">
    <citation type="journal article" date="2019" name="Int. J. Syst. Evol. Microbiol.">
        <title>The Global Catalogue of Microorganisms (GCM) 10K type strain sequencing project: providing services to taxonomists for standard genome sequencing and annotation.</title>
        <authorList>
            <consortium name="The Broad Institute Genomics Platform"/>
            <consortium name="The Broad Institute Genome Sequencing Center for Infectious Disease"/>
            <person name="Wu L."/>
            <person name="Ma J."/>
        </authorList>
    </citation>
    <scope>NUCLEOTIDE SEQUENCE [LARGE SCALE GENOMIC DNA]</scope>
    <source>
        <strain evidence="8">KACC 14249</strain>
    </source>
</reference>
<dbReference type="SUPFAM" id="SSF55961">
    <property type="entry name" value="Bet v1-like"/>
    <property type="match status" value="1"/>
</dbReference>
<organism evidence="7 8">
    <name type="scientific">Angustibacter luteus</name>
    <dbReference type="NCBI Taxonomy" id="658456"/>
    <lineage>
        <taxon>Bacteria</taxon>
        <taxon>Bacillati</taxon>
        <taxon>Actinomycetota</taxon>
        <taxon>Actinomycetes</taxon>
        <taxon>Kineosporiales</taxon>
        <taxon>Kineosporiaceae</taxon>
    </lineage>
</organism>
<name>A0ABW1JD01_9ACTN</name>
<keyword evidence="4 6" id="KW-0808">Transferase</keyword>
<evidence type="ECO:0000313" key="7">
    <source>
        <dbReference type="EMBL" id="MFC6007217.1"/>
    </source>
</evidence>
<dbReference type="EMBL" id="JBHSRD010000003">
    <property type="protein sequence ID" value="MFC6007217.1"/>
    <property type="molecule type" value="Genomic_DNA"/>
</dbReference>
<dbReference type="InterPro" id="IPR000836">
    <property type="entry name" value="PRTase_dom"/>
</dbReference>
<comment type="caution">
    <text evidence="7">The sequence shown here is derived from an EMBL/GenBank/DDBJ whole genome shotgun (WGS) entry which is preliminary data.</text>
</comment>
<evidence type="ECO:0000256" key="1">
    <source>
        <dbReference type="ARBA" id="ARBA00004889"/>
    </source>
</evidence>
<evidence type="ECO:0000256" key="3">
    <source>
        <dbReference type="ARBA" id="ARBA00022676"/>
    </source>
</evidence>
<protein>
    <recommendedName>
        <fullName evidence="2 6">Orotate phosphoribosyltransferase</fullName>
        <shortName evidence="6">OPRT</shortName>
        <shortName evidence="6">OPRTase</shortName>
        <ecNumber evidence="2 6">2.4.2.10</ecNumber>
    </recommendedName>
</protein>
<dbReference type="PANTHER" id="PTHR19278">
    <property type="entry name" value="OROTATE PHOSPHORIBOSYLTRANSFERASE"/>
    <property type="match status" value="1"/>
</dbReference>
<feature type="binding site" description="in other chain" evidence="6">
    <location>
        <position position="159"/>
    </location>
    <ligand>
        <name>5-phospho-alpha-D-ribose 1-diphosphate</name>
        <dbReference type="ChEBI" id="CHEBI:58017"/>
        <note>ligand shared between dimeric partners</note>
    </ligand>
</feature>
<comment type="cofactor">
    <cofactor evidence="6">
        <name>Mg(2+)</name>
        <dbReference type="ChEBI" id="CHEBI:18420"/>
    </cofactor>
</comment>
<dbReference type="InterPro" id="IPR004467">
    <property type="entry name" value="Or_phspho_trans_dom"/>
</dbReference>
<dbReference type="Gene3D" id="3.30.530.20">
    <property type="match status" value="1"/>
</dbReference>
<evidence type="ECO:0000256" key="4">
    <source>
        <dbReference type="ARBA" id="ARBA00022679"/>
    </source>
</evidence>
<evidence type="ECO:0000256" key="2">
    <source>
        <dbReference type="ARBA" id="ARBA00011971"/>
    </source>
</evidence>
<dbReference type="InterPro" id="IPR023031">
    <property type="entry name" value="OPRT"/>
</dbReference>
<evidence type="ECO:0000313" key="8">
    <source>
        <dbReference type="Proteomes" id="UP001596189"/>
    </source>
</evidence>
<comment type="pathway">
    <text evidence="1 6">Pyrimidine metabolism; UMP biosynthesis via de novo pathway; UMP from orotate: step 1/2.</text>
</comment>
<evidence type="ECO:0000256" key="5">
    <source>
        <dbReference type="ARBA" id="ARBA00022975"/>
    </source>
</evidence>
<comment type="similarity">
    <text evidence="6">Belongs to the purine/pyrimidine phosphoribosyltransferase family. PyrE subfamily.</text>
</comment>
<comment type="catalytic activity">
    <reaction evidence="6">
        <text>orotidine 5'-phosphate + diphosphate = orotate + 5-phospho-alpha-D-ribose 1-diphosphate</text>
        <dbReference type="Rhea" id="RHEA:10380"/>
        <dbReference type="ChEBI" id="CHEBI:30839"/>
        <dbReference type="ChEBI" id="CHEBI:33019"/>
        <dbReference type="ChEBI" id="CHEBI:57538"/>
        <dbReference type="ChEBI" id="CHEBI:58017"/>
        <dbReference type="EC" id="2.4.2.10"/>
    </reaction>
</comment>
<gene>
    <name evidence="6 7" type="primary">pyrE</name>
    <name evidence="7" type="ORF">ACFQDO_08750</name>
</gene>
<keyword evidence="5 6" id="KW-0665">Pyrimidine biosynthesis</keyword>
<dbReference type="GO" id="GO:0004588">
    <property type="term" value="F:orotate phosphoribosyltransferase activity"/>
    <property type="evidence" value="ECO:0007669"/>
    <property type="project" value="UniProtKB-EC"/>
</dbReference>
<evidence type="ECO:0000256" key="6">
    <source>
        <dbReference type="HAMAP-Rule" id="MF_01208"/>
    </source>
</evidence>
<feature type="binding site" evidence="6">
    <location>
        <position position="254"/>
    </location>
    <ligand>
        <name>orotate</name>
        <dbReference type="ChEBI" id="CHEBI:30839"/>
    </ligand>
</feature>
<dbReference type="NCBIfam" id="TIGR00336">
    <property type="entry name" value="pyrE"/>
    <property type="match status" value="1"/>
</dbReference>
<dbReference type="CDD" id="cd06223">
    <property type="entry name" value="PRTases_typeI"/>
    <property type="match status" value="1"/>
</dbReference>
<comment type="caution">
    <text evidence="6">Lacks conserved residue(s) required for the propagation of feature annotation.</text>
</comment>
<feature type="binding site" description="in other chain" evidence="6">
    <location>
        <begin position="250"/>
        <end position="258"/>
    </location>
    <ligand>
        <name>5-phospho-alpha-D-ribose 1-diphosphate</name>
        <dbReference type="ChEBI" id="CHEBI:58017"/>
        <note>ligand shared between dimeric partners</note>
    </ligand>
</feature>
<proteinExistence type="inferred from homology"/>